<dbReference type="Proteomes" id="UP000196694">
    <property type="component" value="Unassembled WGS sequence"/>
</dbReference>
<feature type="domain" description="Thioredoxin" evidence="2">
    <location>
        <begin position="26"/>
        <end position="165"/>
    </location>
</feature>
<organism evidence="3 4">
    <name type="scientific">Pyrodictium delaneyi</name>
    <dbReference type="NCBI Taxonomy" id="1273541"/>
    <lineage>
        <taxon>Archaea</taxon>
        <taxon>Thermoproteota</taxon>
        <taxon>Thermoprotei</taxon>
        <taxon>Desulfurococcales</taxon>
        <taxon>Pyrodictiaceae</taxon>
        <taxon>Pyrodictium</taxon>
    </lineage>
</organism>
<comment type="caution">
    <text evidence="3">The sequence shown here is derived from an EMBL/GenBank/DDBJ whole genome shotgun (WGS) entry which is preliminary data.</text>
</comment>
<dbReference type="OrthoDB" id="21420at2157"/>
<dbReference type="SUPFAM" id="SSF52833">
    <property type="entry name" value="Thioredoxin-like"/>
    <property type="match status" value="1"/>
</dbReference>
<proteinExistence type="predicted"/>
<gene>
    <name evidence="3" type="ORF">Pdsh_01750</name>
</gene>
<dbReference type="Gene3D" id="3.40.30.10">
    <property type="entry name" value="Glutaredoxin"/>
    <property type="match status" value="1"/>
</dbReference>
<feature type="transmembrane region" description="Helical" evidence="1">
    <location>
        <begin position="337"/>
        <end position="358"/>
    </location>
</feature>
<dbReference type="RefSeq" id="WP_082419459.1">
    <property type="nucleotide sequence ID" value="NZ_CP013011.1"/>
</dbReference>
<feature type="transmembrane region" description="Helical" evidence="1">
    <location>
        <begin position="266"/>
        <end position="288"/>
    </location>
</feature>
<keyword evidence="4" id="KW-1185">Reference proteome</keyword>
<dbReference type="Pfam" id="PF00085">
    <property type="entry name" value="Thioredoxin"/>
    <property type="match status" value="1"/>
</dbReference>
<dbReference type="EMBL" id="NCQP01000001">
    <property type="protein sequence ID" value="OWJ55539.1"/>
    <property type="molecule type" value="Genomic_DNA"/>
</dbReference>
<keyword evidence="1" id="KW-1133">Transmembrane helix</keyword>
<reference evidence="3 4" key="1">
    <citation type="submission" date="2017-05" db="EMBL/GenBank/DDBJ databases">
        <title>The draft genome of the hyperthermophilic archaeon 'Pyrodictium delaneyi strain Hulk', an iron and nitrate reducer, reveals the capacity for sulfate reduction.</title>
        <authorList>
            <person name="Demey L.M."/>
            <person name="Miller C."/>
            <person name="Manzella M."/>
            <person name="Reguera G."/>
            <person name="Kashefi K."/>
        </authorList>
    </citation>
    <scope>NUCLEOTIDE SEQUENCE [LARGE SCALE GENOMIC DNA]</scope>
    <source>
        <strain evidence="3 4">Hulk</strain>
    </source>
</reference>
<feature type="transmembrane region" description="Helical" evidence="1">
    <location>
        <begin position="300"/>
        <end position="325"/>
    </location>
</feature>
<feature type="transmembrane region" description="Helical" evidence="1">
    <location>
        <begin position="186"/>
        <end position="219"/>
    </location>
</feature>
<sequence length="394" mass="41068">MIRSSMRLDMKGFSRTKLAGAIVVAITALAALIVFVSIMVDVDASKVYTEFLEGGYTITSSKLFQEKVLDTGGAVAVMFRSDTCPTCERMYPYWRMLEEKALSLGFKAYDVKLTRDTSTIFNKYMVQDLPTFIVFYDGKPIARYVGPFTPEDGNVTRAMIDWVLGALEGRSLGAEKAESATDQQTWAAGAALAASVAAAAAAGVVSAFSPCVLPLLITNSVALARRRKNPGIAGCLVCSLSAFAGIMAVGVVFLLASGLLAGVQTVLTGIVAVAVMAAGISSLFGLPAEIPVTRSIRSGSLAAFCGLYGFLALQCNLPLVVGALLLVAGSGGFTQGLLVLLAFSLGLSLPLSVAVYFGPRLAVLTSRTGVLERLGGAVMVLAGAVLLAYSLGLI</sequence>
<evidence type="ECO:0000259" key="2">
    <source>
        <dbReference type="PROSITE" id="PS51352"/>
    </source>
</evidence>
<dbReference type="CDD" id="cd02947">
    <property type="entry name" value="TRX_family"/>
    <property type="match status" value="1"/>
</dbReference>
<evidence type="ECO:0000313" key="4">
    <source>
        <dbReference type="Proteomes" id="UP000196694"/>
    </source>
</evidence>
<keyword evidence="1" id="KW-0812">Transmembrane</keyword>
<feature type="transmembrane region" description="Helical" evidence="1">
    <location>
        <begin position="231"/>
        <end position="260"/>
    </location>
</feature>
<dbReference type="InterPro" id="IPR013766">
    <property type="entry name" value="Thioredoxin_domain"/>
</dbReference>
<evidence type="ECO:0000313" key="3">
    <source>
        <dbReference type="EMBL" id="OWJ55539.1"/>
    </source>
</evidence>
<name>A0A211YR97_9CREN</name>
<evidence type="ECO:0000256" key="1">
    <source>
        <dbReference type="SAM" id="Phobius"/>
    </source>
</evidence>
<keyword evidence="1" id="KW-0472">Membrane</keyword>
<dbReference type="PROSITE" id="PS51352">
    <property type="entry name" value="THIOREDOXIN_2"/>
    <property type="match status" value="1"/>
</dbReference>
<accession>A0A211YR97</accession>
<dbReference type="AlphaFoldDB" id="A0A211YR97"/>
<feature type="transmembrane region" description="Helical" evidence="1">
    <location>
        <begin position="370"/>
        <end position="391"/>
    </location>
</feature>
<dbReference type="GeneID" id="26099119"/>
<protein>
    <recommendedName>
        <fullName evidence="2">Thioredoxin domain-containing protein</fullName>
    </recommendedName>
</protein>
<dbReference type="InterPro" id="IPR036249">
    <property type="entry name" value="Thioredoxin-like_sf"/>
</dbReference>